<sequence length="229" mass="25888">MNATAVSGKDIAARRIWLVVAISIAVVLADQIMKIWVKTNFYLGEDLPITNWFHLKFIENNGMAFGLELWNKIVLTLGRIAAVVLFIWFVIKIKYAQELRCGFFVAVALIIAGAAGNIFDCVFYGRLFNNPMPPEIAVAFPDGGGYAPWFEGRVVDMFYFPLFSFYWPEWLPGVGGRYYEFFQYIFNVADASICIGVGLLIFFYSGDASKAFSLISESKKNTKENDKEK</sequence>
<reference evidence="1" key="1">
    <citation type="submission" date="2019-04" db="EMBL/GenBank/DDBJ databases">
        <title>Microbes associate with the intestines of laboratory mice.</title>
        <authorList>
            <person name="Navarre W."/>
            <person name="Wong E."/>
            <person name="Huang K."/>
            <person name="Tropini C."/>
            <person name="Ng K."/>
            <person name="Yu B."/>
        </authorList>
    </citation>
    <scope>NUCLEOTIDE SEQUENCE</scope>
    <source>
        <strain evidence="1">NM04_E33</strain>
    </source>
</reference>
<evidence type="ECO:0000313" key="2">
    <source>
        <dbReference type="Proteomes" id="UP000306319"/>
    </source>
</evidence>
<name>A0AC61RH84_9BACT</name>
<proteinExistence type="predicted"/>
<dbReference type="Proteomes" id="UP000306319">
    <property type="component" value="Unassembled WGS sequence"/>
</dbReference>
<evidence type="ECO:0000313" key="1">
    <source>
        <dbReference type="EMBL" id="TGY79830.1"/>
    </source>
</evidence>
<dbReference type="EMBL" id="SRYB01000005">
    <property type="protein sequence ID" value="TGY79830.1"/>
    <property type="molecule type" value="Genomic_DNA"/>
</dbReference>
<protein>
    <submittedName>
        <fullName evidence="1">Lipoprotein signal peptidase</fullName>
    </submittedName>
</protein>
<comment type="caution">
    <text evidence="1">The sequence shown here is derived from an EMBL/GenBank/DDBJ whole genome shotgun (WGS) entry which is preliminary data.</text>
</comment>
<accession>A0AC61RH84</accession>
<keyword evidence="1" id="KW-0449">Lipoprotein</keyword>
<keyword evidence="2" id="KW-1185">Reference proteome</keyword>
<gene>
    <name evidence="1" type="ORF">E5331_04900</name>
</gene>
<organism evidence="1 2">
    <name type="scientific">Lepagella muris</name>
    <dbReference type="NCBI Taxonomy" id="3032870"/>
    <lineage>
        <taxon>Bacteria</taxon>
        <taxon>Pseudomonadati</taxon>
        <taxon>Bacteroidota</taxon>
        <taxon>Bacteroidia</taxon>
        <taxon>Bacteroidales</taxon>
        <taxon>Muribaculaceae</taxon>
        <taxon>Lepagella</taxon>
    </lineage>
</organism>